<gene>
    <name evidence="1" type="ORF">E1B28_007982</name>
</gene>
<sequence length="96" mass="10863">MLTLGEAGWWRGCLGEGGKPNLPPFMIPPNPGKLWATTQRPQSLYLESLLSCLTLRSYVVKAEWPGFFYSPILVKFTFSMDQFCSNLDINNQLDFA</sequence>
<protein>
    <submittedName>
        <fullName evidence="1">Uncharacterized protein</fullName>
    </submittedName>
</protein>
<name>A0A9P7UU13_9AGAR</name>
<evidence type="ECO:0000313" key="1">
    <source>
        <dbReference type="EMBL" id="KAG7094382.1"/>
    </source>
</evidence>
<proteinExistence type="predicted"/>
<organism evidence="1 2">
    <name type="scientific">Marasmius oreades</name>
    <name type="common">fairy-ring Marasmius</name>
    <dbReference type="NCBI Taxonomy" id="181124"/>
    <lineage>
        <taxon>Eukaryota</taxon>
        <taxon>Fungi</taxon>
        <taxon>Dikarya</taxon>
        <taxon>Basidiomycota</taxon>
        <taxon>Agaricomycotina</taxon>
        <taxon>Agaricomycetes</taxon>
        <taxon>Agaricomycetidae</taxon>
        <taxon>Agaricales</taxon>
        <taxon>Marasmiineae</taxon>
        <taxon>Marasmiaceae</taxon>
        <taxon>Marasmius</taxon>
    </lineage>
</organism>
<evidence type="ECO:0000313" key="2">
    <source>
        <dbReference type="Proteomes" id="UP001049176"/>
    </source>
</evidence>
<accession>A0A9P7UU13</accession>
<dbReference type="GeneID" id="66077058"/>
<dbReference type="RefSeq" id="XP_043010852.1">
    <property type="nucleotide sequence ID" value="XM_043152765.1"/>
</dbReference>
<dbReference type="EMBL" id="CM032184">
    <property type="protein sequence ID" value="KAG7094382.1"/>
    <property type="molecule type" value="Genomic_DNA"/>
</dbReference>
<dbReference type="Proteomes" id="UP001049176">
    <property type="component" value="Chromosome 4"/>
</dbReference>
<keyword evidence="2" id="KW-1185">Reference proteome</keyword>
<dbReference type="KEGG" id="more:E1B28_007982"/>
<dbReference type="AlphaFoldDB" id="A0A9P7UU13"/>
<reference evidence="1" key="1">
    <citation type="journal article" date="2021" name="Genome Biol. Evol.">
        <title>The assembled and annotated genome of the fairy-ring fungus Marasmius oreades.</title>
        <authorList>
            <person name="Hiltunen M."/>
            <person name="Ament-Velasquez S.L."/>
            <person name="Johannesson H."/>
        </authorList>
    </citation>
    <scope>NUCLEOTIDE SEQUENCE</scope>
    <source>
        <strain evidence="1">03SP1</strain>
    </source>
</reference>
<comment type="caution">
    <text evidence="1">The sequence shown here is derived from an EMBL/GenBank/DDBJ whole genome shotgun (WGS) entry which is preliminary data.</text>
</comment>